<dbReference type="SUPFAM" id="SSF52540">
    <property type="entry name" value="P-loop containing nucleoside triphosphate hydrolases"/>
    <property type="match status" value="1"/>
</dbReference>
<keyword evidence="2" id="KW-0813">Transport</keyword>
<comment type="caution">
    <text evidence="7">The sequence shown here is derived from an EMBL/GenBank/DDBJ whole genome shotgun (WGS) entry which is preliminary data.</text>
</comment>
<evidence type="ECO:0000256" key="5">
    <source>
        <dbReference type="ARBA" id="ARBA00022840"/>
    </source>
</evidence>
<dbReference type="PANTHER" id="PTHR42711:SF5">
    <property type="entry name" value="ABC TRANSPORTER ATP-BINDING PROTEIN NATA"/>
    <property type="match status" value="1"/>
</dbReference>
<name>A0ABX2IZP3_9RHOB</name>
<keyword evidence="3" id="KW-0536">Nodulation</keyword>
<evidence type="ECO:0000256" key="3">
    <source>
        <dbReference type="ARBA" id="ARBA00022458"/>
    </source>
</evidence>
<dbReference type="GO" id="GO:0005524">
    <property type="term" value="F:ATP binding"/>
    <property type="evidence" value="ECO:0007669"/>
    <property type="project" value="UniProtKB-KW"/>
</dbReference>
<dbReference type="Gene3D" id="3.40.50.300">
    <property type="entry name" value="P-loop containing nucleotide triphosphate hydrolases"/>
    <property type="match status" value="1"/>
</dbReference>
<dbReference type="PANTHER" id="PTHR42711">
    <property type="entry name" value="ABC TRANSPORTER ATP-BINDING PROTEIN"/>
    <property type="match status" value="1"/>
</dbReference>
<evidence type="ECO:0000256" key="1">
    <source>
        <dbReference type="ARBA" id="ARBA00005417"/>
    </source>
</evidence>
<dbReference type="PROSITE" id="PS50893">
    <property type="entry name" value="ABC_TRANSPORTER_2"/>
    <property type="match status" value="1"/>
</dbReference>
<accession>A0ABX2IZP3</accession>
<dbReference type="Pfam" id="PF00005">
    <property type="entry name" value="ABC_tran"/>
    <property type="match status" value="1"/>
</dbReference>
<dbReference type="InterPro" id="IPR027417">
    <property type="entry name" value="P-loop_NTPase"/>
</dbReference>
<evidence type="ECO:0000313" key="8">
    <source>
        <dbReference type="Proteomes" id="UP000777935"/>
    </source>
</evidence>
<dbReference type="InterPro" id="IPR050763">
    <property type="entry name" value="ABC_transporter_ATP-binding"/>
</dbReference>
<dbReference type="SMART" id="SM00382">
    <property type="entry name" value="AAA"/>
    <property type="match status" value="1"/>
</dbReference>
<comment type="similarity">
    <text evidence="1">Belongs to the ABC transporter superfamily.</text>
</comment>
<reference evidence="7 8" key="1">
    <citation type="submission" date="2020-06" db="EMBL/GenBank/DDBJ databases">
        <title>Sulfitobacter algicola sp. nov., isolated from green algae.</title>
        <authorList>
            <person name="Wang C."/>
        </authorList>
    </citation>
    <scope>NUCLEOTIDE SEQUENCE [LARGE SCALE GENOMIC DNA]</scope>
    <source>
        <strain evidence="7 8">1151</strain>
    </source>
</reference>
<feature type="domain" description="ABC transporter" evidence="6">
    <location>
        <begin position="5"/>
        <end position="235"/>
    </location>
</feature>
<keyword evidence="5 7" id="KW-0067">ATP-binding</keyword>
<evidence type="ECO:0000256" key="2">
    <source>
        <dbReference type="ARBA" id="ARBA00022448"/>
    </source>
</evidence>
<keyword evidence="4" id="KW-0547">Nucleotide-binding</keyword>
<keyword evidence="8" id="KW-1185">Reference proteome</keyword>
<evidence type="ECO:0000259" key="6">
    <source>
        <dbReference type="PROSITE" id="PS50893"/>
    </source>
</evidence>
<gene>
    <name evidence="7" type="ORF">HRQ87_15650</name>
</gene>
<dbReference type="EMBL" id="JABUFE010000011">
    <property type="protein sequence ID" value="NSX56229.1"/>
    <property type="molecule type" value="Genomic_DNA"/>
</dbReference>
<evidence type="ECO:0000256" key="4">
    <source>
        <dbReference type="ARBA" id="ARBA00022741"/>
    </source>
</evidence>
<sequence>MNKGLSVKGVSFAFGRKQALVDVSFSVEPGVFCALLGPNGAGKSTLFSLLTRLFTTPDGQITVGGYDLAKHPRAALAQMGVVFQQTTLDLDLTIRQNLRYFAALHGLSGRGATVRIDAALDRLDLADRAGEKARTLNGGHKRRTEIARALLHGPSILLLDEPTVGLDAATRRAITDHVHSIADQDGITVLWATHLTDEIVANDQVVILHQGRILRDGQANEIAPDAPLEARFLDLTGQPA</sequence>
<protein>
    <submittedName>
        <fullName evidence="7">ATP-binding cassette domain-containing protein</fullName>
    </submittedName>
</protein>
<proteinExistence type="inferred from homology"/>
<dbReference type="InterPro" id="IPR003439">
    <property type="entry name" value="ABC_transporter-like_ATP-bd"/>
</dbReference>
<dbReference type="NCBIfam" id="TIGR03864">
    <property type="entry name" value="PQQ_ABC_ATP"/>
    <property type="match status" value="1"/>
</dbReference>
<dbReference type="InterPro" id="IPR003593">
    <property type="entry name" value="AAA+_ATPase"/>
</dbReference>
<dbReference type="InterPro" id="IPR022467">
    <property type="entry name" value="ABC_transprt_ATP-bd_su_PQQ"/>
</dbReference>
<organism evidence="7 8">
    <name type="scientific">Parasulfitobacter algicola</name>
    <dbReference type="NCBI Taxonomy" id="2614809"/>
    <lineage>
        <taxon>Bacteria</taxon>
        <taxon>Pseudomonadati</taxon>
        <taxon>Pseudomonadota</taxon>
        <taxon>Alphaproteobacteria</taxon>
        <taxon>Rhodobacterales</taxon>
        <taxon>Roseobacteraceae</taxon>
        <taxon>Parasulfitobacter</taxon>
    </lineage>
</organism>
<evidence type="ECO:0000313" key="7">
    <source>
        <dbReference type="EMBL" id="NSX56229.1"/>
    </source>
</evidence>
<dbReference type="Proteomes" id="UP000777935">
    <property type="component" value="Unassembled WGS sequence"/>
</dbReference>